<gene>
    <name evidence="1" type="ORF">NW755_000463</name>
</gene>
<proteinExistence type="predicted"/>
<name>A0A9W8RI06_9HYPO</name>
<evidence type="ECO:0000313" key="1">
    <source>
        <dbReference type="EMBL" id="KAJ4197767.1"/>
    </source>
</evidence>
<accession>A0A9W8RI06</accession>
<reference evidence="1" key="1">
    <citation type="submission" date="2022-09" db="EMBL/GenBank/DDBJ databases">
        <title>Fusarium specimens isolated from Avocado Roots.</title>
        <authorList>
            <person name="Stajich J."/>
            <person name="Roper C."/>
            <person name="Heimlech-Rivalta G."/>
        </authorList>
    </citation>
    <scope>NUCLEOTIDE SEQUENCE</scope>
    <source>
        <strain evidence="1">A02</strain>
    </source>
</reference>
<evidence type="ECO:0000313" key="2">
    <source>
        <dbReference type="Proteomes" id="UP001152087"/>
    </source>
</evidence>
<comment type="caution">
    <text evidence="1">The sequence shown here is derived from an EMBL/GenBank/DDBJ whole genome shotgun (WGS) entry which is preliminary data.</text>
</comment>
<sequence>MSFILLPSHAPPILHDCFPFRPKTSFVYFILKRAVLSELCLTIVVPFSLAQDHLTSISAYSKDDSNPPLSTTSDHPRHLHSFCLFDIVQRLALTKSFFA</sequence>
<protein>
    <submittedName>
        <fullName evidence="1">Uncharacterized protein</fullName>
    </submittedName>
</protein>
<organism evidence="1 2">
    <name type="scientific">Fusarium falciforme</name>
    <dbReference type="NCBI Taxonomy" id="195108"/>
    <lineage>
        <taxon>Eukaryota</taxon>
        <taxon>Fungi</taxon>
        <taxon>Dikarya</taxon>
        <taxon>Ascomycota</taxon>
        <taxon>Pezizomycotina</taxon>
        <taxon>Sordariomycetes</taxon>
        <taxon>Hypocreomycetidae</taxon>
        <taxon>Hypocreales</taxon>
        <taxon>Nectriaceae</taxon>
        <taxon>Fusarium</taxon>
        <taxon>Fusarium solani species complex</taxon>
    </lineage>
</organism>
<dbReference type="AlphaFoldDB" id="A0A9W8RI06"/>
<dbReference type="Proteomes" id="UP001152087">
    <property type="component" value="Unassembled WGS sequence"/>
</dbReference>
<dbReference type="EMBL" id="JAOQAV010000001">
    <property type="protein sequence ID" value="KAJ4197767.1"/>
    <property type="molecule type" value="Genomic_DNA"/>
</dbReference>
<keyword evidence="2" id="KW-1185">Reference proteome</keyword>